<dbReference type="PANTHER" id="PTHR45805:SF2">
    <property type="entry name" value="NUCLEAR HORMONE RECEPTOR HR3-RELATED"/>
    <property type="match status" value="1"/>
</dbReference>
<dbReference type="Pfam" id="PF00105">
    <property type="entry name" value="zf-C4"/>
    <property type="match status" value="1"/>
</dbReference>
<evidence type="ECO:0000313" key="15">
    <source>
        <dbReference type="EMBL" id="KAL3852525.1"/>
    </source>
</evidence>
<evidence type="ECO:0000256" key="6">
    <source>
        <dbReference type="ARBA" id="ARBA00023015"/>
    </source>
</evidence>
<keyword evidence="4 11" id="KW-0863">Zinc-finger</keyword>
<dbReference type="Proteomes" id="UP001634394">
    <property type="component" value="Unassembled WGS sequence"/>
</dbReference>
<evidence type="ECO:0000256" key="9">
    <source>
        <dbReference type="ARBA" id="ARBA00023170"/>
    </source>
</evidence>
<feature type="region of interest" description="Disordered" evidence="12">
    <location>
        <begin position="159"/>
        <end position="227"/>
    </location>
</feature>
<dbReference type="InterPro" id="IPR035500">
    <property type="entry name" value="NHR-like_dom_sf"/>
</dbReference>
<evidence type="ECO:0000256" key="5">
    <source>
        <dbReference type="ARBA" id="ARBA00022833"/>
    </source>
</evidence>
<organism evidence="15 16">
    <name type="scientific">Sinanodonta woodiana</name>
    <name type="common">Chinese pond mussel</name>
    <name type="synonym">Anodonta woodiana</name>
    <dbReference type="NCBI Taxonomy" id="1069815"/>
    <lineage>
        <taxon>Eukaryota</taxon>
        <taxon>Metazoa</taxon>
        <taxon>Spiralia</taxon>
        <taxon>Lophotrochozoa</taxon>
        <taxon>Mollusca</taxon>
        <taxon>Bivalvia</taxon>
        <taxon>Autobranchia</taxon>
        <taxon>Heteroconchia</taxon>
        <taxon>Palaeoheterodonta</taxon>
        <taxon>Unionida</taxon>
        <taxon>Unionoidea</taxon>
        <taxon>Unionidae</taxon>
        <taxon>Unioninae</taxon>
        <taxon>Sinanodonta</taxon>
    </lineage>
</organism>
<evidence type="ECO:0000256" key="1">
    <source>
        <dbReference type="ARBA" id="ARBA00004123"/>
    </source>
</evidence>
<dbReference type="InterPro" id="IPR000536">
    <property type="entry name" value="Nucl_hrmn_rcpt_lig-bd"/>
</dbReference>
<evidence type="ECO:0000256" key="7">
    <source>
        <dbReference type="ARBA" id="ARBA00023125"/>
    </source>
</evidence>
<sequence>MLDMATSAPIKIGGKAPVCRVCGDESSGYHYGVDSCEGCKGFFRRCITQGMTHKCSNEEKCEVTPFTRNSCQYCRLKKCFAVGMSREASRLGRRPKRLKDSSGEKGHSVNLPIAPYPSPAELYKLRMAELQALLQQNGTFKSELMQAFLAAAQTSFREHQRNSNCDKNNQNKQNQESGYSSLSSPANSSKSHSPAQDQSGQMDTKENVFTGQDPNMMTHDNQQTLGQYDIPDNMQFKTEPDFDTTCTTTMMTTSNAASPTIMVPQPDTSTYIMNSKMVTDTAQVDNMPRVTSTLPTSPKMTSIEPDPNANVIDVERILEEVKQVPSEMRKKLMDQVMETVIEAHFQTCKPTYQAVTDANLRIEIMKANNELPDFSKLSLNPSDMWKQFTDNMLPEITFVVKFSKKLPGFAEIDQEDQIRLIKQGAFEVLLCRFCMLVDHVNGTMFDPDMKMKCPKGIVMSMPMGNFLIEFFSIAEQFNPLKLTDGEIGLFTACLLICPDRLALKNQLAIEKLHGLFLQSLYMLIKKNHSNHDNLFAKLMGTIPIFRRINEKHSMALNNMKMQSMDVMKDFPELHKEVFDNSFE</sequence>
<dbReference type="GO" id="GO:0008270">
    <property type="term" value="F:zinc ion binding"/>
    <property type="evidence" value="ECO:0007669"/>
    <property type="project" value="UniProtKB-KW"/>
</dbReference>
<dbReference type="SUPFAM" id="SSF48508">
    <property type="entry name" value="Nuclear receptor ligand-binding domain"/>
    <property type="match status" value="1"/>
</dbReference>
<accession>A0ABD3UTW5</accession>
<dbReference type="Pfam" id="PF00104">
    <property type="entry name" value="Hormone_recep"/>
    <property type="match status" value="1"/>
</dbReference>
<keyword evidence="9 11" id="KW-0675">Receptor</keyword>
<dbReference type="PROSITE" id="PS51030">
    <property type="entry name" value="NUCLEAR_REC_DBD_2"/>
    <property type="match status" value="1"/>
</dbReference>
<name>A0ABD3UTW5_SINWO</name>
<evidence type="ECO:0000256" key="3">
    <source>
        <dbReference type="ARBA" id="ARBA00022723"/>
    </source>
</evidence>
<dbReference type="Gene3D" id="1.10.565.10">
    <property type="entry name" value="Retinoid X Receptor"/>
    <property type="match status" value="1"/>
</dbReference>
<evidence type="ECO:0000256" key="2">
    <source>
        <dbReference type="ARBA" id="ARBA00008092"/>
    </source>
</evidence>
<reference evidence="15 16" key="1">
    <citation type="submission" date="2024-11" db="EMBL/GenBank/DDBJ databases">
        <title>Chromosome-level genome assembly of the freshwater bivalve Anodonta woodiana.</title>
        <authorList>
            <person name="Chen X."/>
        </authorList>
    </citation>
    <scope>NUCLEOTIDE SEQUENCE [LARGE SCALE GENOMIC DNA]</scope>
    <source>
        <strain evidence="15">MN2024</strain>
        <tissue evidence="15">Gills</tissue>
    </source>
</reference>
<keyword evidence="10 11" id="KW-0539">Nucleus</keyword>
<evidence type="ECO:0000256" key="10">
    <source>
        <dbReference type="ARBA" id="ARBA00023242"/>
    </source>
</evidence>
<dbReference type="PRINTS" id="PR00546">
    <property type="entry name" value="THYROIDHORMR"/>
</dbReference>
<evidence type="ECO:0000259" key="13">
    <source>
        <dbReference type="PROSITE" id="PS51030"/>
    </source>
</evidence>
<comment type="subcellular location">
    <subcellularLocation>
        <location evidence="1 11">Nucleus</location>
    </subcellularLocation>
</comment>
<dbReference type="SUPFAM" id="SSF57716">
    <property type="entry name" value="Glucocorticoid receptor-like (DNA-binding domain)"/>
    <property type="match status" value="1"/>
</dbReference>
<dbReference type="GO" id="GO:0005634">
    <property type="term" value="C:nucleus"/>
    <property type="evidence" value="ECO:0007669"/>
    <property type="project" value="UniProtKB-SubCell"/>
</dbReference>
<proteinExistence type="inferred from homology"/>
<keyword evidence="8 11" id="KW-0804">Transcription</keyword>
<dbReference type="EMBL" id="JBJQND010000015">
    <property type="protein sequence ID" value="KAL3852525.1"/>
    <property type="molecule type" value="Genomic_DNA"/>
</dbReference>
<feature type="compositionally biased region" description="Polar residues" evidence="12">
    <location>
        <begin position="288"/>
        <end position="300"/>
    </location>
</feature>
<evidence type="ECO:0000256" key="4">
    <source>
        <dbReference type="ARBA" id="ARBA00022771"/>
    </source>
</evidence>
<dbReference type="InterPro" id="IPR001628">
    <property type="entry name" value="Znf_hrmn_rcpt"/>
</dbReference>
<dbReference type="GO" id="GO:0010468">
    <property type="term" value="P:regulation of gene expression"/>
    <property type="evidence" value="ECO:0007669"/>
    <property type="project" value="UniProtKB-ARBA"/>
</dbReference>
<keyword evidence="5 11" id="KW-0862">Zinc</keyword>
<dbReference type="GO" id="GO:0003677">
    <property type="term" value="F:DNA binding"/>
    <property type="evidence" value="ECO:0007669"/>
    <property type="project" value="UniProtKB-KW"/>
</dbReference>
<evidence type="ECO:0000313" key="16">
    <source>
        <dbReference type="Proteomes" id="UP001634394"/>
    </source>
</evidence>
<gene>
    <name evidence="15" type="ORF">ACJMK2_016153</name>
</gene>
<dbReference type="SMART" id="SM00399">
    <property type="entry name" value="ZnF_C4"/>
    <property type="match status" value="1"/>
</dbReference>
<dbReference type="CDD" id="cd06929">
    <property type="entry name" value="NR_LBD_F1"/>
    <property type="match status" value="1"/>
</dbReference>
<dbReference type="PROSITE" id="PS51843">
    <property type="entry name" value="NR_LBD"/>
    <property type="match status" value="1"/>
</dbReference>
<dbReference type="InterPro" id="IPR001728">
    <property type="entry name" value="ThyrH_rcpt"/>
</dbReference>
<evidence type="ECO:0000256" key="12">
    <source>
        <dbReference type="SAM" id="MobiDB-lite"/>
    </source>
</evidence>
<comment type="caution">
    <text evidence="15">The sequence shown here is derived from an EMBL/GenBank/DDBJ whole genome shotgun (WGS) entry which is preliminary data.</text>
</comment>
<dbReference type="PROSITE" id="PS00031">
    <property type="entry name" value="NUCLEAR_REC_DBD_1"/>
    <property type="match status" value="1"/>
</dbReference>
<keyword evidence="3 11" id="KW-0479">Metal-binding</keyword>
<dbReference type="PRINTS" id="PR00398">
    <property type="entry name" value="STRDHORMONER"/>
</dbReference>
<feature type="domain" description="NR LBD" evidence="14">
    <location>
        <begin position="332"/>
        <end position="578"/>
    </location>
</feature>
<evidence type="ECO:0000256" key="8">
    <source>
        <dbReference type="ARBA" id="ARBA00023163"/>
    </source>
</evidence>
<dbReference type="InterPro" id="IPR013088">
    <property type="entry name" value="Znf_NHR/GATA"/>
</dbReference>
<feature type="region of interest" description="Disordered" evidence="12">
    <location>
        <begin position="90"/>
        <end position="113"/>
    </location>
</feature>
<feature type="compositionally biased region" description="Polar residues" evidence="12">
    <location>
        <begin position="194"/>
        <end position="226"/>
    </location>
</feature>
<evidence type="ECO:0000256" key="11">
    <source>
        <dbReference type="RuleBase" id="RU004334"/>
    </source>
</evidence>
<dbReference type="SMART" id="SM00430">
    <property type="entry name" value="HOLI"/>
    <property type="match status" value="1"/>
</dbReference>
<keyword evidence="6 11" id="KW-0805">Transcription regulation</keyword>
<dbReference type="InterPro" id="IPR001723">
    <property type="entry name" value="Nuclear_hrmn_rcpt"/>
</dbReference>
<dbReference type="AlphaFoldDB" id="A0ABD3UTW5"/>
<keyword evidence="7 11" id="KW-0238">DNA-binding</keyword>
<dbReference type="CDD" id="cd06916">
    <property type="entry name" value="NR_DBD_like"/>
    <property type="match status" value="1"/>
</dbReference>
<feature type="domain" description="Nuclear receptor" evidence="13">
    <location>
        <begin position="16"/>
        <end position="91"/>
    </location>
</feature>
<dbReference type="FunFam" id="3.30.50.10:FF:000030">
    <property type="entry name" value="Nuclear Hormone Receptor family"/>
    <property type="match status" value="1"/>
</dbReference>
<keyword evidence="16" id="KW-1185">Reference proteome</keyword>
<dbReference type="PRINTS" id="PR00047">
    <property type="entry name" value="STROIDFINGER"/>
</dbReference>
<dbReference type="Gene3D" id="3.30.50.10">
    <property type="entry name" value="Erythroid Transcription Factor GATA-1, subunit A"/>
    <property type="match status" value="1"/>
</dbReference>
<feature type="region of interest" description="Disordered" evidence="12">
    <location>
        <begin position="288"/>
        <end position="307"/>
    </location>
</feature>
<feature type="compositionally biased region" description="Basic and acidic residues" evidence="12">
    <location>
        <begin position="98"/>
        <end position="107"/>
    </location>
</feature>
<comment type="similarity">
    <text evidence="2">Belongs to the nuclear hormone receptor family. NR1 subfamily.</text>
</comment>
<protein>
    <submittedName>
        <fullName evidence="15">Uncharacterized protein</fullName>
    </submittedName>
</protein>
<feature type="compositionally biased region" description="Low complexity" evidence="12">
    <location>
        <begin position="162"/>
        <end position="193"/>
    </location>
</feature>
<dbReference type="PANTHER" id="PTHR45805">
    <property type="entry name" value="NUCLEAR HORMONE RECEPTOR HR3-RELATED"/>
    <property type="match status" value="1"/>
</dbReference>
<evidence type="ECO:0000259" key="14">
    <source>
        <dbReference type="PROSITE" id="PS51843"/>
    </source>
</evidence>